<sequence length="117" mass="13787">MNKITLKKVQEKEMQVLQAELFKFHQIAESKYRNTTQSMMEFLEAIIEIDVAFRLWYLFRTKIESTNTKGSTLSLKASEAAILLMCCMPIYGQNRTEYENHVLEKYKLVLDQQLKSL</sequence>
<dbReference type="RefSeq" id="WP_023579366.1">
    <property type="nucleotide sequence ID" value="NZ_AVGG01000007.1"/>
</dbReference>
<proteinExistence type="predicted"/>
<name>V6SNW0_9FLAO</name>
<reference evidence="1 2" key="1">
    <citation type="submission" date="2013-08" db="EMBL/GenBank/DDBJ databases">
        <title>Flavobacterium limnosediminis JC2902 genome sequencing.</title>
        <authorList>
            <person name="Lee K."/>
            <person name="Yi H."/>
            <person name="Park S."/>
            <person name="Chun J."/>
        </authorList>
    </citation>
    <scope>NUCLEOTIDE SEQUENCE [LARGE SCALE GENOMIC DNA]</scope>
    <source>
        <strain evidence="1 2">JC2902</strain>
    </source>
</reference>
<dbReference type="AlphaFoldDB" id="V6SNW0"/>
<dbReference type="EMBL" id="AVGG01000007">
    <property type="protein sequence ID" value="ESU28383.1"/>
    <property type="molecule type" value="Genomic_DNA"/>
</dbReference>
<keyword evidence="2" id="KW-1185">Reference proteome</keyword>
<dbReference type="Proteomes" id="UP000018004">
    <property type="component" value="Unassembled WGS sequence"/>
</dbReference>
<dbReference type="eggNOG" id="ENOG5030QJF">
    <property type="taxonomic scope" value="Bacteria"/>
</dbReference>
<gene>
    <name evidence="1" type="ORF">FLJC2902T_17360</name>
</gene>
<comment type="caution">
    <text evidence="1">The sequence shown here is derived from an EMBL/GenBank/DDBJ whole genome shotgun (WGS) entry which is preliminary data.</text>
</comment>
<dbReference type="OrthoDB" id="1375583at2"/>
<evidence type="ECO:0000313" key="1">
    <source>
        <dbReference type="EMBL" id="ESU28383.1"/>
    </source>
</evidence>
<organism evidence="1 2">
    <name type="scientific">Flavobacterium limnosediminis JC2902</name>
    <dbReference type="NCBI Taxonomy" id="1341181"/>
    <lineage>
        <taxon>Bacteria</taxon>
        <taxon>Pseudomonadati</taxon>
        <taxon>Bacteroidota</taxon>
        <taxon>Flavobacteriia</taxon>
        <taxon>Flavobacteriales</taxon>
        <taxon>Flavobacteriaceae</taxon>
        <taxon>Flavobacterium</taxon>
    </lineage>
</organism>
<dbReference type="STRING" id="1341181.FLJC2902T_17360"/>
<protein>
    <submittedName>
        <fullName evidence="1">Uncharacterized protein</fullName>
    </submittedName>
</protein>
<dbReference type="PATRIC" id="fig|1341181.4.peg.1709"/>
<evidence type="ECO:0000313" key="2">
    <source>
        <dbReference type="Proteomes" id="UP000018004"/>
    </source>
</evidence>
<accession>V6SNW0</accession>